<evidence type="ECO:0000313" key="2">
    <source>
        <dbReference type="Proteomes" id="UP000181790"/>
    </source>
</evidence>
<dbReference type="Pfam" id="PF13692">
    <property type="entry name" value="Glyco_trans_1_4"/>
    <property type="match status" value="1"/>
</dbReference>
<dbReference type="SUPFAM" id="SSF53756">
    <property type="entry name" value="UDP-Glycosyltransferase/glycogen phosphorylase"/>
    <property type="match status" value="1"/>
</dbReference>
<accession>A0A1S2VKM7</accession>
<keyword evidence="2" id="KW-1185">Reference proteome</keyword>
<evidence type="ECO:0000313" key="1">
    <source>
        <dbReference type="EMBL" id="OIN59283.1"/>
    </source>
</evidence>
<dbReference type="Proteomes" id="UP000181790">
    <property type="component" value="Unassembled WGS sequence"/>
</dbReference>
<evidence type="ECO:0008006" key="3">
    <source>
        <dbReference type="Google" id="ProtNLM"/>
    </source>
</evidence>
<sequence>MAFESTNPSIIGLANKSWEMNGLQAAGQLMNGLAQHTTVLYVNPQPTYADLIKATIGITNEVDITRTYSAKSHLEKIGLSETASIYVLHPRPALPVNWLGSSHPFNWTRQINARRLMDDVCAAMRTLKIDQPLLINMGQPEAGLNTGKVLGEQLSIYYLDGNEAAAPAGSMAEKAENMFIAQADALITNEEHVLTTKKGIARHAFLLPDGVNFDFFNQAVGLRSIRQTIQLSWAARSKTATRRVAGYIGTVDDRIDLDLLLYSINHMPNTDFWFIGEIKSKRVDEALSKLSNVWLAGDHPSTVLPEMMAHMDVAIIPFHRNVQPSQTALVNEYLAAGMPVVATTFGNMVDHIDQIRLAVDEHMFFEQLDEALYEPYFSIDQGIDLARQHTWNKRADQFMSIINKLTSYHSFAGLSRLTSLAV</sequence>
<dbReference type="AlphaFoldDB" id="A0A1S2VKM7"/>
<dbReference type="EMBL" id="MORL01000004">
    <property type="protein sequence ID" value="OIN59283.1"/>
    <property type="molecule type" value="Genomic_DNA"/>
</dbReference>
<dbReference type="Gene3D" id="3.40.50.2000">
    <property type="entry name" value="Glycogen Phosphorylase B"/>
    <property type="match status" value="1"/>
</dbReference>
<dbReference type="OrthoDB" id="9816564at2"/>
<proteinExistence type="predicted"/>
<dbReference type="RefSeq" id="WP_071502965.1">
    <property type="nucleotide sequence ID" value="NZ_MORL01000004.1"/>
</dbReference>
<name>A0A1S2VKM7_9BACT</name>
<gene>
    <name evidence="1" type="ORF">BLX24_09860</name>
</gene>
<organism evidence="1 2">
    <name type="scientific">Arsenicibacter rosenii</name>
    <dbReference type="NCBI Taxonomy" id="1750698"/>
    <lineage>
        <taxon>Bacteria</taxon>
        <taxon>Pseudomonadati</taxon>
        <taxon>Bacteroidota</taxon>
        <taxon>Cytophagia</taxon>
        <taxon>Cytophagales</taxon>
        <taxon>Spirosomataceae</taxon>
        <taxon>Arsenicibacter</taxon>
    </lineage>
</organism>
<reference evidence="1 2" key="1">
    <citation type="submission" date="2016-10" db="EMBL/GenBank/DDBJ databases">
        <title>Arsenicibacter rosenii gen. nov., sp. nov., an efficient arsenic-methylating bacterium isolated from an arsenic-contaminated paddy soil.</title>
        <authorList>
            <person name="Huang K."/>
        </authorList>
    </citation>
    <scope>NUCLEOTIDE SEQUENCE [LARGE SCALE GENOMIC DNA]</scope>
    <source>
        <strain evidence="1 2">SM-1</strain>
    </source>
</reference>
<protein>
    <recommendedName>
        <fullName evidence="3">Glycosyl transferase family 1 domain-containing protein</fullName>
    </recommendedName>
</protein>
<comment type="caution">
    <text evidence="1">The sequence shown here is derived from an EMBL/GenBank/DDBJ whole genome shotgun (WGS) entry which is preliminary data.</text>
</comment>